<reference evidence="4 5" key="1">
    <citation type="journal article" date="2017" name="Arch. Microbiol.">
        <title>Mariprofundus micogutta sp. nov., a novel iron-oxidizing zetaproteobacterium isolated from a deep-sea hydrothermal field at the Bayonnaise knoll of the Izu-Ogasawara arc, and a description of Mariprofundales ord. nov. and Zetaproteobacteria classis nov.</title>
        <authorList>
            <person name="Makita H."/>
            <person name="Tanaka E."/>
            <person name="Mitsunobu S."/>
            <person name="Miyazaki M."/>
            <person name="Nunoura T."/>
            <person name="Uematsu K."/>
            <person name="Takaki Y."/>
            <person name="Nishi S."/>
            <person name="Shimamura S."/>
            <person name="Takai K."/>
        </authorList>
    </citation>
    <scope>NUCLEOTIDE SEQUENCE [LARGE SCALE GENOMIC DNA]</scope>
    <source>
        <strain evidence="4 5">ET2</strain>
    </source>
</reference>
<dbReference type="GO" id="GO:0004222">
    <property type="term" value="F:metalloendopeptidase activity"/>
    <property type="evidence" value="ECO:0007669"/>
    <property type="project" value="TreeGrafter"/>
</dbReference>
<dbReference type="InterPro" id="IPR011055">
    <property type="entry name" value="Dup_hybrid_motif"/>
</dbReference>
<proteinExistence type="predicted"/>
<name>A0A1L8CM59_9PROT</name>
<protein>
    <submittedName>
        <fullName evidence="4">Murein DD-endopeptidase MepM</fullName>
    </submittedName>
</protein>
<dbReference type="CDD" id="cd12797">
    <property type="entry name" value="M23_peptidase"/>
    <property type="match status" value="1"/>
</dbReference>
<dbReference type="PANTHER" id="PTHR21666">
    <property type="entry name" value="PEPTIDASE-RELATED"/>
    <property type="match status" value="1"/>
</dbReference>
<evidence type="ECO:0000259" key="3">
    <source>
        <dbReference type="Pfam" id="PF01551"/>
    </source>
</evidence>
<dbReference type="EMBL" id="BDFD01000006">
    <property type="protein sequence ID" value="GAV19993.1"/>
    <property type="molecule type" value="Genomic_DNA"/>
</dbReference>
<keyword evidence="2" id="KW-0812">Transmembrane</keyword>
<accession>A0A1L8CM59</accession>
<feature type="transmembrane region" description="Helical" evidence="2">
    <location>
        <begin position="27"/>
        <end position="50"/>
    </location>
</feature>
<dbReference type="PANTHER" id="PTHR21666:SF270">
    <property type="entry name" value="MUREIN HYDROLASE ACTIVATOR ENVC"/>
    <property type="match status" value="1"/>
</dbReference>
<evidence type="ECO:0000256" key="1">
    <source>
        <dbReference type="SAM" id="Coils"/>
    </source>
</evidence>
<dbReference type="InterPro" id="IPR050570">
    <property type="entry name" value="Cell_wall_metabolism_enzyme"/>
</dbReference>
<keyword evidence="2" id="KW-1133">Transmembrane helix</keyword>
<evidence type="ECO:0000313" key="4">
    <source>
        <dbReference type="EMBL" id="GAV19993.1"/>
    </source>
</evidence>
<keyword evidence="5" id="KW-1185">Reference proteome</keyword>
<evidence type="ECO:0000313" key="5">
    <source>
        <dbReference type="Proteomes" id="UP000231632"/>
    </source>
</evidence>
<comment type="caution">
    <text evidence="4">The sequence shown here is derived from an EMBL/GenBank/DDBJ whole genome shotgun (WGS) entry which is preliminary data.</text>
</comment>
<dbReference type="InterPro" id="IPR016047">
    <property type="entry name" value="M23ase_b-sheet_dom"/>
</dbReference>
<keyword evidence="2" id="KW-0472">Membrane</keyword>
<feature type="coiled-coil region" evidence="1">
    <location>
        <begin position="59"/>
        <end position="88"/>
    </location>
</feature>
<organism evidence="4 5">
    <name type="scientific">Mariprofundus micogutta</name>
    <dbReference type="NCBI Taxonomy" id="1921010"/>
    <lineage>
        <taxon>Bacteria</taxon>
        <taxon>Pseudomonadati</taxon>
        <taxon>Pseudomonadota</taxon>
        <taxon>Candidatius Mariprofundia</taxon>
        <taxon>Mariprofundales</taxon>
        <taxon>Mariprofundaceae</taxon>
        <taxon>Mariprofundus</taxon>
    </lineage>
</organism>
<dbReference type="Pfam" id="PF01551">
    <property type="entry name" value="Peptidase_M23"/>
    <property type="match status" value="1"/>
</dbReference>
<dbReference type="AlphaFoldDB" id="A0A1L8CM59"/>
<dbReference type="SUPFAM" id="SSF51261">
    <property type="entry name" value="Duplicated hybrid motif"/>
    <property type="match status" value="1"/>
</dbReference>
<dbReference type="Proteomes" id="UP000231632">
    <property type="component" value="Unassembled WGS sequence"/>
</dbReference>
<evidence type="ECO:0000256" key="2">
    <source>
        <dbReference type="SAM" id="Phobius"/>
    </source>
</evidence>
<dbReference type="STRING" id="1921010.MMIC_P0954"/>
<sequence>MLKLKKPLMVSASSSGQIFGIVIGRKALFAGLMMMSATMGFGVWGLYGIYQADQMSVALQQTQRALDHAQMRKDAKLAELQMQMLADEKKLAVYARALGQMQARISRLDMLGAKLVNVASLDKSEFDFGLEPAFGGPRQKQLTHNTGTDIEDRMTSLDERLKQLGTQLTAVDFILESKRDAQAARPHAWPTEGGWISSRFGPRLDPFNGTPSQHYGVDIANRHGAPIMASSRGVVTFAGKMEDFGYVVDVEHGHGYKTRYAHMGSMVVNIGDVVESNQLIGRIGSTGHSTGPHLHYEVRRYGELINPRSFMPRG</sequence>
<dbReference type="FunFam" id="2.70.70.10:FF:000006">
    <property type="entry name" value="M23 family peptidase"/>
    <property type="match status" value="1"/>
</dbReference>
<dbReference type="Gene3D" id="2.70.70.10">
    <property type="entry name" value="Glucose Permease (Domain IIA)"/>
    <property type="match status" value="1"/>
</dbReference>
<dbReference type="RefSeq" id="WP_227819358.1">
    <property type="nucleotide sequence ID" value="NZ_BDFD01000006.1"/>
</dbReference>
<keyword evidence="1" id="KW-0175">Coiled coil</keyword>
<gene>
    <name evidence="4" type="ORF">MMIC_P0954</name>
</gene>
<feature type="domain" description="M23ase beta-sheet core" evidence="3">
    <location>
        <begin position="213"/>
        <end position="307"/>
    </location>
</feature>